<dbReference type="GeneID" id="14887494"/>
<proteinExistence type="predicted"/>
<dbReference type="Gene3D" id="1.10.8.270">
    <property type="entry name" value="putative rabgap domain of human tbc1 domain family member 14 like domains"/>
    <property type="match status" value="1"/>
</dbReference>
<dbReference type="Gene3D" id="1.10.10.750">
    <property type="entry name" value="Ypt/Rab-GAP domain of gyp1p, domain 1"/>
    <property type="match status" value="1"/>
</dbReference>
<dbReference type="SUPFAM" id="SSF47923">
    <property type="entry name" value="Ypt/Rab-GAP domain of gyp1p"/>
    <property type="match status" value="2"/>
</dbReference>
<dbReference type="KEGG" id="eiv:EIN_344790"/>
<protein>
    <recommendedName>
        <fullName evidence="1">Rab-GAP TBC domain-containing protein</fullName>
    </recommendedName>
</protein>
<dbReference type="PANTHER" id="PTHR22957:SF26">
    <property type="entry name" value="LD44506P"/>
    <property type="match status" value="1"/>
</dbReference>
<dbReference type="GO" id="GO:0005096">
    <property type="term" value="F:GTPase activator activity"/>
    <property type="evidence" value="ECO:0007669"/>
    <property type="project" value="TreeGrafter"/>
</dbReference>
<sequence length="327" mass="38699">MSRSALFERVLSTPVVDLKKLFNISWHGVPDEWRWQVWKYLLRYVPVEKNRTEKVLEKKRKEYDILLKTIPKDENEETNDETKIRKQIVMDIMRSNITIPMLFVDKIQNAMKRILFLYALRHPACGYVQGLNDLVVPLLVVNVEEFSMKIGEDVMNDLNESQLQWIEADTYWMFSALLENIQDHYTSEQSAIYKQLDEMNVVLERVDAKLADKLNEENIQIIQFAFRWFNCFLLREFSFKQGLRLWDTYLSDEDGNGFKVFHLYVCVAILKKYSAKLVTLEFADLVQFLQNLPTNEWTDDDMNSTLSEAFVLFSQFKDSPSHLSRSK</sequence>
<feature type="domain" description="Rab-GAP TBC" evidence="1">
    <location>
        <begin position="28"/>
        <end position="253"/>
    </location>
</feature>
<evidence type="ECO:0000313" key="2">
    <source>
        <dbReference type="EMBL" id="ELP88519.1"/>
    </source>
</evidence>
<gene>
    <name evidence="2" type="ORF">EIN_344790</name>
</gene>
<dbReference type="SMART" id="SM00164">
    <property type="entry name" value="TBC"/>
    <property type="match status" value="1"/>
</dbReference>
<dbReference type="RefSeq" id="XP_004255290.1">
    <property type="nucleotide sequence ID" value="XM_004255242.1"/>
</dbReference>
<reference evidence="2 3" key="1">
    <citation type="submission" date="2012-10" db="EMBL/GenBank/DDBJ databases">
        <authorList>
            <person name="Zafar N."/>
            <person name="Inman J."/>
            <person name="Hall N."/>
            <person name="Lorenzi H."/>
            <person name="Caler E."/>
        </authorList>
    </citation>
    <scope>NUCLEOTIDE SEQUENCE [LARGE SCALE GENOMIC DNA]</scope>
    <source>
        <strain evidence="2 3">IP1</strain>
    </source>
</reference>
<dbReference type="OMA" id="VHWGNEE"/>
<dbReference type="EMBL" id="KB206755">
    <property type="protein sequence ID" value="ELP88519.1"/>
    <property type="molecule type" value="Genomic_DNA"/>
</dbReference>
<dbReference type="PROSITE" id="PS50086">
    <property type="entry name" value="TBC_RABGAP"/>
    <property type="match status" value="1"/>
</dbReference>
<dbReference type="Proteomes" id="UP000014680">
    <property type="component" value="Unassembled WGS sequence"/>
</dbReference>
<evidence type="ECO:0000313" key="3">
    <source>
        <dbReference type="Proteomes" id="UP000014680"/>
    </source>
</evidence>
<accession>A0A0A1U3B6</accession>
<dbReference type="PANTHER" id="PTHR22957">
    <property type="entry name" value="TBC1 DOMAIN FAMILY MEMBER GTPASE-ACTIVATING PROTEIN"/>
    <property type="match status" value="1"/>
</dbReference>
<dbReference type="OrthoDB" id="26371at2759"/>
<evidence type="ECO:0000259" key="1">
    <source>
        <dbReference type="PROSITE" id="PS50086"/>
    </source>
</evidence>
<name>A0A0A1U3B6_ENTIV</name>
<dbReference type="InterPro" id="IPR000195">
    <property type="entry name" value="Rab-GAP-TBC_dom"/>
</dbReference>
<dbReference type="Gene3D" id="1.10.472.80">
    <property type="entry name" value="Ypt/Rab-GAP domain of gyp1p, domain 3"/>
    <property type="match status" value="1"/>
</dbReference>
<dbReference type="AlphaFoldDB" id="A0A0A1U3B6"/>
<dbReference type="Pfam" id="PF00566">
    <property type="entry name" value="RabGAP-TBC"/>
    <property type="match status" value="1"/>
</dbReference>
<dbReference type="InterPro" id="IPR035969">
    <property type="entry name" value="Rab-GAP_TBC_sf"/>
</dbReference>
<dbReference type="VEuPathDB" id="AmoebaDB:EIN_344790"/>
<organism evidence="2 3">
    <name type="scientific">Entamoeba invadens IP1</name>
    <dbReference type="NCBI Taxonomy" id="370355"/>
    <lineage>
        <taxon>Eukaryota</taxon>
        <taxon>Amoebozoa</taxon>
        <taxon>Evosea</taxon>
        <taxon>Archamoebae</taxon>
        <taxon>Mastigamoebida</taxon>
        <taxon>Entamoebidae</taxon>
        <taxon>Entamoeba</taxon>
    </lineage>
</organism>
<keyword evidence="3" id="KW-1185">Reference proteome</keyword>